<dbReference type="GO" id="GO:0004222">
    <property type="term" value="F:metalloendopeptidase activity"/>
    <property type="evidence" value="ECO:0007669"/>
    <property type="project" value="UniProtKB-EC"/>
</dbReference>
<accession>A0A378N3H9</accession>
<keyword evidence="1" id="KW-0378">Hydrolase</keyword>
<sequence length="80" mass="9222">MIKECRETVEKVAQIENPTWENFYMPQAMAGINSPVRVTGRAFECGEKFPELREAYQACLPLLSEYSTWRGNIKGYIKAM</sequence>
<dbReference type="AlphaFoldDB" id="A0A378N3H9"/>
<dbReference type="Proteomes" id="UP000254802">
    <property type="component" value="Unassembled WGS sequence"/>
</dbReference>
<evidence type="ECO:0000313" key="2">
    <source>
        <dbReference type="Proteomes" id="UP000254802"/>
    </source>
</evidence>
<name>A0A378N3H9_MANHA</name>
<organism evidence="1 2">
    <name type="scientific">Mannheimia haemolytica</name>
    <name type="common">Pasteurella haemolytica</name>
    <dbReference type="NCBI Taxonomy" id="75985"/>
    <lineage>
        <taxon>Bacteria</taxon>
        <taxon>Pseudomonadati</taxon>
        <taxon>Pseudomonadota</taxon>
        <taxon>Gammaproteobacteria</taxon>
        <taxon>Pasteurellales</taxon>
        <taxon>Pasteurellaceae</taxon>
        <taxon>Mannheimia</taxon>
    </lineage>
</organism>
<dbReference type="EC" id="3.4.24.70" evidence="1"/>
<evidence type="ECO:0000313" key="1">
    <source>
        <dbReference type="EMBL" id="STY60528.1"/>
    </source>
</evidence>
<protein>
    <submittedName>
        <fullName evidence="1">Oligopeptidase A</fullName>
        <ecNumber evidence="1">3.4.24.70</ecNumber>
    </submittedName>
</protein>
<dbReference type="EMBL" id="UGPN01000002">
    <property type="protein sequence ID" value="STY60528.1"/>
    <property type="molecule type" value="Genomic_DNA"/>
</dbReference>
<reference evidence="1 2" key="1">
    <citation type="submission" date="2018-06" db="EMBL/GenBank/DDBJ databases">
        <authorList>
            <consortium name="Pathogen Informatics"/>
            <person name="Doyle S."/>
        </authorList>
    </citation>
    <scope>NUCLEOTIDE SEQUENCE [LARGE SCALE GENOMIC DNA]</scope>
    <source>
        <strain evidence="1 2">NCTC10638</strain>
    </source>
</reference>
<gene>
    <name evidence="1" type="primary">prlC_1</name>
    <name evidence="1" type="ORF">NCTC10638_01733</name>
</gene>
<proteinExistence type="predicted"/>